<gene>
    <name evidence="3" type="ORF">RBB75_07625</name>
</gene>
<organism evidence="3">
    <name type="scientific">Tunturiibacter empetritectus</name>
    <dbReference type="NCBI Taxonomy" id="3069691"/>
    <lineage>
        <taxon>Bacteria</taxon>
        <taxon>Pseudomonadati</taxon>
        <taxon>Acidobacteriota</taxon>
        <taxon>Terriglobia</taxon>
        <taxon>Terriglobales</taxon>
        <taxon>Acidobacteriaceae</taxon>
        <taxon>Tunturiibacter</taxon>
    </lineage>
</organism>
<evidence type="ECO:0000313" key="3">
    <source>
        <dbReference type="EMBL" id="XCB28182.1"/>
    </source>
</evidence>
<comment type="similarity">
    <text evidence="1">Belongs to the AHA1 family.</text>
</comment>
<dbReference type="RefSeq" id="WP_353070072.1">
    <property type="nucleotide sequence ID" value="NZ_CP132932.1"/>
</dbReference>
<evidence type="ECO:0000259" key="2">
    <source>
        <dbReference type="Pfam" id="PF08327"/>
    </source>
</evidence>
<feature type="domain" description="Activator of Hsp90 ATPase homologue 1/2-like C-terminal" evidence="2">
    <location>
        <begin position="14"/>
        <end position="137"/>
    </location>
</feature>
<name>A0AAU7ZGK9_9BACT</name>
<dbReference type="InterPro" id="IPR023393">
    <property type="entry name" value="START-like_dom_sf"/>
</dbReference>
<sequence length="145" mass="16085">MAQQTPLHFVFYIAAPPDKVWEGFVSFESNRILFMAELEAELKPGGSMNWVGPGADGKRSIYVRGEVLQAEPPKLLQYTFALGSSSKVSRVTVELVPESEATRASVTHDQWAEDDTGYASSADGWPRILSRLKTLIETGKTFRPH</sequence>
<protein>
    <submittedName>
        <fullName evidence="3">SRPBCC domain-containing protein</fullName>
    </submittedName>
</protein>
<accession>A0AAU7ZGK9</accession>
<proteinExistence type="inferred from homology"/>
<reference evidence="3" key="1">
    <citation type="submission" date="2023-08" db="EMBL/GenBank/DDBJ databases">
        <authorList>
            <person name="Messyasz A."/>
            <person name="Mannisto M.K."/>
            <person name="Kerkhof L.J."/>
            <person name="Haggblom M."/>
        </authorList>
    </citation>
    <scope>NUCLEOTIDE SEQUENCE</scope>
    <source>
        <strain evidence="3">M8UP23</strain>
    </source>
</reference>
<dbReference type="SUPFAM" id="SSF55961">
    <property type="entry name" value="Bet v1-like"/>
    <property type="match status" value="1"/>
</dbReference>
<dbReference type="InterPro" id="IPR013538">
    <property type="entry name" value="ASHA1/2-like_C"/>
</dbReference>
<dbReference type="AlphaFoldDB" id="A0AAU7ZGK9"/>
<dbReference type="EMBL" id="CP132932">
    <property type="protein sequence ID" value="XCB28182.1"/>
    <property type="molecule type" value="Genomic_DNA"/>
</dbReference>
<dbReference type="Pfam" id="PF08327">
    <property type="entry name" value="AHSA1"/>
    <property type="match status" value="1"/>
</dbReference>
<reference evidence="3" key="2">
    <citation type="journal article" date="2024" name="Environ. Microbiol.">
        <title>Genome analysis and description of Tunturibacter gen. nov. expands the diversity of Terriglobia in tundra soils.</title>
        <authorList>
            <person name="Messyasz A."/>
            <person name="Mannisto M.K."/>
            <person name="Kerkhof L.J."/>
            <person name="Haggblom M.M."/>
        </authorList>
    </citation>
    <scope>NUCLEOTIDE SEQUENCE</scope>
    <source>
        <strain evidence="3">M8UP23</strain>
    </source>
</reference>
<dbReference type="Gene3D" id="3.30.530.20">
    <property type="match status" value="1"/>
</dbReference>
<dbReference type="KEGG" id="temp:RBB75_07625"/>
<evidence type="ECO:0000256" key="1">
    <source>
        <dbReference type="ARBA" id="ARBA00006817"/>
    </source>
</evidence>